<dbReference type="EMBL" id="JACSQJ010000001">
    <property type="protein sequence ID" value="MBD7987180.1"/>
    <property type="molecule type" value="Genomic_DNA"/>
</dbReference>
<evidence type="ECO:0000313" key="4">
    <source>
        <dbReference type="Proteomes" id="UP000647183"/>
    </source>
</evidence>
<dbReference type="InterPro" id="IPR008258">
    <property type="entry name" value="Transglycosylase_SLT_dom_1"/>
</dbReference>
<dbReference type="CDD" id="cd16892">
    <property type="entry name" value="LT_VirB1-like"/>
    <property type="match status" value="1"/>
</dbReference>
<dbReference type="InterPro" id="IPR023346">
    <property type="entry name" value="Lysozyme-like_dom_sf"/>
</dbReference>
<dbReference type="Pfam" id="PF01464">
    <property type="entry name" value="SLT"/>
    <property type="match status" value="1"/>
</dbReference>
<dbReference type="RefSeq" id="WP_191728387.1">
    <property type="nucleotide sequence ID" value="NZ_JACSQJ010000001.1"/>
</dbReference>
<protein>
    <submittedName>
        <fullName evidence="3">Transglycosylase SLT domain-containing protein</fullName>
    </submittedName>
</protein>
<evidence type="ECO:0000256" key="1">
    <source>
        <dbReference type="SAM" id="MobiDB-lite"/>
    </source>
</evidence>
<sequence>MIPGLEMLACPDLAVPMAVMEHVVGVESSFNPYAIGVVGARLARQPRSLGEAVATAEHLERGGYNFSLGLAQVNRHNLAKQGLDSYEKAFTACPNLAAGARILADCHARAGGDWGKAFSCYYSGNFVRGFQDGYVQKVQGSMQRAGVVPATESLTAIPLAGRRPVEARGAGVASLRERRSMPAALVAAQVQGDADADVPAGTFSPPPAPMPSTQPFVPHVTGPRPVPPNSATGDPPRSGSGSQARDAAFVF</sequence>
<keyword evidence="4" id="KW-1185">Reference proteome</keyword>
<evidence type="ECO:0000259" key="2">
    <source>
        <dbReference type="Pfam" id="PF01464"/>
    </source>
</evidence>
<evidence type="ECO:0000313" key="3">
    <source>
        <dbReference type="EMBL" id="MBD7987180.1"/>
    </source>
</evidence>
<feature type="region of interest" description="Disordered" evidence="1">
    <location>
        <begin position="196"/>
        <end position="251"/>
    </location>
</feature>
<name>A0ABR8UH69_9GAMM</name>
<organism evidence="3 4">
    <name type="scientific">Luteimonas colneyensis</name>
    <dbReference type="NCBI Taxonomy" id="2762230"/>
    <lineage>
        <taxon>Bacteria</taxon>
        <taxon>Pseudomonadati</taxon>
        <taxon>Pseudomonadota</taxon>
        <taxon>Gammaproteobacteria</taxon>
        <taxon>Lysobacterales</taxon>
        <taxon>Lysobacteraceae</taxon>
        <taxon>Luteimonas</taxon>
    </lineage>
</organism>
<proteinExistence type="predicted"/>
<feature type="domain" description="Transglycosylase SLT" evidence="2">
    <location>
        <begin position="19"/>
        <end position="127"/>
    </location>
</feature>
<dbReference type="Gene3D" id="1.10.530.10">
    <property type="match status" value="1"/>
</dbReference>
<dbReference type="Proteomes" id="UP000647183">
    <property type="component" value="Unassembled WGS sequence"/>
</dbReference>
<dbReference type="SUPFAM" id="SSF53955">
    <property type="entry name" value="Lysozyme-like"/>
    <property type="match status" value="1"/>
</dbReference>
<comment type="caution">
    <text evidence="3">The sequence shown here is derived from an EMBL/GenBank/DDBJ whole genome shotgun (WGS) entry which is preliminary data.</text>
</comment>
<accession>A0ABR8UH69</accession>
<reference evidence="3 4" key="1">
    <citation type="submission" date="2020-08" db="EMBL/GenBank/DDBJ databases">
        <title>A Genomic Blueprint of the Chicken Gut Microbiome.</title>
        <authorList>
            <person name="Gilroy R."/>
            <person name="Ravi A."/>
            <person name="Getino M."/>
            <person name="Pursley I."/>
            <person name="Horton D.L."/>
            <person name="Alikhan N.-F."/>
            <person name="Baker D."/>
            <person name="Gharbi K."/>
            <person name="Hall N."/>
            <person name="Watson M."/>
            <person name="Adriaenssens E.M."/>
            <person name="Foster-Nyarko E."/>
            <person name="Jarju S."/>
            <person name="Secka A."/>
            <person name="Antonio M."/>
            <person name="Oren A."/>
            <person name="Chaudhuri R."/>
            <person name="La Ragione R.M."/>
            <person name="Hildebrand F."/>
            <person name="Pallen M.J."/>
        </authorList>
    </citation>
    <scope>NUCLEOTIDE SEQUENCE [LARGE SCALE GENOMIC DNA]</scope>
    <source>
        <strain evidence="3 4">Sa2BVA3</strain>
    </source>
</reference>
<gene>
    <name evidence="3" type="ORF">H9645_03990</name>
</gene>